<evidence type="ECO:0000313" key="3">
    <source>
        <dbReference type="Proteomes" id="UP000015530"/>
    </source>
</evidence>
<evidence type="ECO:0000256" key="1">
    <source>
        <dbReference type="SAM" id="SignalP"/>
    </source>
</evidence>
<dbReference type="STRING" id="1237896.T0K6G7"/>
<feature type="signal peptide" evidence="1">
    <location>
        <begin position="1"/>
        <end position="20"/>
    </location>
</feature>
<reference evidence="3" key="1">
    <citation type="journal article" date="2013" name="Mol. Plant Microbe Interact.">
        <title>Global aspects of pacC regulation of pathogenicity genes in Colletotrichum gloeosporioides as revealed by transcriptome analysis.</title>
        <authorList>
            <person name="Alkan N."/>
            <person name="Meng X."/>
            <person name="Friedlander G."/>
            <person name="Reuveni E."/>
            <person name="Sukno S."/>
            <person name="Sherman A."/>
            <person name="Thon M."/>
            <person name="Fluhr R."/>
            <person name="Prusky D."/>
        </authorList>
    </citation>
    <scope>NUCLEOTIDE SEQUENCE [LARGE SCALE GENOMIC DNA]</scope>
    <source>
        <strain evidence="3">Cg-14</strain>
    </source>
</reference>
<dbReference type="HOGENOM" id="CLU_060133_0_0_1"/>
<keyword evidence="1" id="KW-0732">Signal</keyword>
<dbReference type="InterPro" id="IPR028994">
    <property type="entry name" value="Integrin_alpha_N"/>
</dbReference>
<sequence>MQLPQLSLGLLLLLGATATAQKTGPNGKRICVGGAISCQYEKGRCANICGDSFVNGQGTPAFIDPNCSCPEGQADNKYTGAACIDVLLATHKPKLTLKMPYDTEVTTTATVFDTEDDNGIWTFADLAGDGSLDLVYIKTRATDSGKVELHAASRSSAFQDRTTSTPTAFDAVDEDPAASGHTFLLRDWTGDGRADLILVKTRDTPGGKVELHVAAADSDYQAYALQTETAFDCEDSGAWTMTYPRGDHLVYLKTRDCGSGMVEVHAAGRGGGYQSHDRGEPTAFEAEENGTWCLAPRAVDDGEGGGAVADVYYVKTRETDSGVVEVHAATAESGWQDRPLGIVSSFAPGEDGHWVLADLNGGDVPDLVYVKVRDTDSGKVEIHTNEV</sequence>
<feature type="chain" id="PRO_5004565731" description="FG-GAP repeat protein" evidence="1">
    <location>
        <begin position="21"/>
        <end position="387"/>
    </location>
</feature>
<comment type="caution">
    <text evidence="2">The sequence shown here is derived from an EMBL/GenBank/DDBJ whole genome shotgun (WGS) entry which is preliminary data.</text>
</comment>
<evidence type="ECO:0008006" key="4">
    <source>
        <dbReference type="Google" id="ProtNLM"/>
    </source>
</evidence>
<dbReference type="SUPFAM" id="SSF69318">
    <property type="entry name" value="Integrin alpha N-terminal domain"/>
    <property type="match status" value="1"/>
</dbReference>
<organism evidence="2 3">
    <name type="scientific">Colletotrichum gloeosporioides (strain Cg-14)</name>
    <name type="common">Anthracnose fungus</name>
    <name type="synonym">Glomerella cingulata</name>
    <dbReference type="NCBI Taxonomy" id="1237896"/>
    <lineage>
        <taxon>Eukaryota</taxon>
        <taxon>Fungi</taxon>
        <taxon>Dikarya</taxon>
        <taxon>Ascomycota</taxon>
        <taxon>Pezizomycotina</taxon>
        <taxon>Sordariomycetes</taxon>
        <taxon>Hypocreomycetidae</taxon>
        <taxon>Glomerellales</taxon>
        <taxon>Glomerellaceae</taxon>
        <taxon>Colletotrichum</taxon>
        <taxon>Colletotrichum gloeosporioides species complex</taxon>
    </lineage>
</organism>
<dbReference type="OrthoDB" id="674604at2759"/>
<accession>T0K6G7</accession>
<dbReference type="Proteomes" id="UP000015530">
    <property type="component" value="Unassembled WGS sequence"/>
</dbReference>
<name>T0K6G7_COLGC</name>
<dbReference type="OMA" id="GRCANIC"/>
<gene>
    <name evidence="2" type="ORF">CGLO_09436</name>
</gene>
<proteinExistence type="predicted"/>
<protein>
    <recommendedName>
        <fullName evidence="4">FG-GAP repeat protein</fullName>
    </recommendedName>
</protein>
<evidence type="ECO:0000313" key="2">
    <source>
        <dbReference type="EMBL" id="EQB51067.1"/>
    </source>
</evidence>
<dbReference type="EMBL" id="AMYD01001902">
    <property type="protein sequence ID" value="EQB51067.1"/>
    <property type="molecule type" value="Genomic_DNA"/>
</dbReference>
<dbReference type="AlphaFoldDB" id="T0K6G7"/>